<dbReference type="EMBL" id="JANBPK010001361">
    <property type="protein sequence ID" value="KAJ2923323.1"/>
    <property type="molecule type" value="Genomic_DNA"/>
</dbReference>
<feature type="region of interest" description="Disordered" evidence="2">
    <location>
        <begin position="1"/>
        <end position="47"/>
    </location>
</feature>
<protein>
    <recommendedName>
        <fullName evidence="5">CxC1-like cysteine cluster associated with KDZ transposases domain-containing protein</fullName>
    </recommendedName>
</protein>
<feature type="region of interest" description="Disordered" evidence="2">
    <location>
        <begin position="354"/>
        <end position="383"/>
    </location>
</feature>
<feature type="region of interest" description="Disordered" evidence="2">
    <location>
        <begin position="810"/>
        <end position="838"/>
    </location>
</feature>
<dbReference type="InterPro" id="IPR040521">
    <property type="entry name" value="KDZ"/>
</dbReference>
<feature type="non-terminal residue" evidence="3">
    <location>
        <position position="838"/>
    </location>
</feature>
<dbReference type="PANTHER" id="PTHR33096:SF1">
    <property type="entry name" value="CXC1-LIKE CYSTEINE CLUSTER ASSOCIATED WITH KDZ TRANSPOSASES DOMAIN-CONTAINING PROTEIN"/>
    <property type="match status" value="1"/>
</dbReference>
<reference evidence="3" key="1">
    <citation type="submission" date="2022-06" db="EMBL/GenBank/DDBJ databases">
        <title>Genome Sequence of Candolleomyces eurysporus.</title>
        <authorList>
            <person name="Buettner E."/>
        </authorList>
    </citation>
    <scope>NUCLEOTIDE SEQUENCE</scope>
    <source>
        <strain evidence="3">VTCC 930004</strain>
    </source>
</reference>
<dbReference type="AlphaFoldDB" id="A0A9W8J0A3"/>
<name>A0A9W8J0A3_9AGAR</name>
<accession>A0A9W8J0A3</accession>
<evidence type="ECO:0000313" key="3">
    <source>
        <dbReference type="EMBL" id="KAJ2923323.1"/>
    </source>
</evidence>
<dbReference type="PANTHER" id="PTHR33096">
    <property type="entry name" value="CXC2 DOMAIN-CONTAINING PROTEIN"/>
    <property type="match status" value="1"/>
</dbReference>
<evidence type="ECO:0000313" key="4">
    <source>
        <dbReference type="Proteomes" id="UP001140091"/>
    </source>
</evidence>
<evidence type="ECO:0000256" key="2">
    <source>
        <dbReference type="SAM" id="MobiDB-lite"/>
    </source>
</evidence>
<dbReference type="Proteomes" id="UP001140091">
    <property type="component" value="Unassembled WGS sequence"/>
</dbReference>
<organism evidence="3 4">
    <name type="scientific">Candolleomyces eurysporus</name>
    <dbReference type="NCBI Taxonomy" id="2828524"/>
    <lineage>
        <taxon>Eukaryota</taxon>
        <taxon>Fungi</taxon>
        <taxon>Dikarya</taxon>
        <taxon>Basidiomycota</taxon>
        <taxon>Agaricomycotina</taxon>
        <taxon>Agaricomycetes</taxon>
        <taxon>Agaricomycetidae</taxon>
        <taxon>Agaricales</taxon>
        <taxon>Agaricineae</taxon>
        <taxon>Psathyrellaceae</taxon>
        <taxon>Candolleomyces</taxon>
    </lineage>
</organism>
<gene>
    <name evidence="3" type="ORF">H1R20_g13768</name>
</gene>
<dbReference type="OrthoDB" id="3253684at2759"/>
<feature type="coiled-coil region" evidence="1">
    <location>
        <begin position="595"/>
        <end position="622"/>
    </location>
</feature>
<sequence length="838" mass="93595">MGMEAEQVLEVEQPVNSGTVGQDDHEADDWVDEDSATKVPAKPAKRVAPDEEAEELYRRWKAAILMLVQPLLKYLNSTIGKEWRIPPAVLATDCRKSGCSRTKHQVTGLLFASFLTYRITACACQPLTYVLVRNGMFPTAPLSPRWAVSIELLDLFLALTERSSDAVTALAAALNSTYKRRSFVLLTSKGKRVHEPFRRGLGYAMQWYDCLRIEIERMKERAITSKFSSPAQGSNLTADGISSPPPVPTTIVPGAVVPEPGEPFTVVEERVPFGPIPPPALLECHRLLQGRCPACFGGNKFGTAFVDGGDIHVATDCNFNHRHIRGVANSPAFYDPEFFLSKEEVDHVGDRIEAARPRSKPQKSTVPDESIDACQESHDAGTGSTVKTSLERFDIGGLAALVCRHDIPLFLANVDTPGEQQKYAVALIERLMSLIPRNATVVVLYDVGCVLDRSITKYEIFSIQISERLLMATSVMHSYVHQWSCQLHYNPRLKTGLGLTDGENVERLWSRIRRLIGANRRTLLLDRQLQMIAHELRDDLGTWSRRKMKNGVQSQRAEAKKVLKDCGEEVPVLREQWQNQKESQMSVQAHAPNRLKKDLDKILQIQTEIQDLENTIQKSSSLVKSGVLPAACRSSIQDLQRLCTDIQAKAQQMYTALNVSHEFPTIQGIELEFIRKIFLLRELKFQVQRRATSTFWEFNKLDRAAGGKDVPHGTKMHQTICATMSKKTAALTNAVEHYNRDCEKLAKVRPHNCTIPLPKPLPTNLKQLKARAFSSSEDNIQLSRAGISPSLMVTWAQLDVLDGRRGTAQLRPSLESNDPAGIAQPPKQRSKSWDGAYG</sequence>
<proteinExistence type="predicted"/>
<dbReference type="Pfam" id="PF18758">
    <property type="entry name" value="KDZ"/>
    <property type="match status" value="1"/>
</dbReference>
<keyword evidence="4" id="KW-1185">Reference proteome</keyword>
<feature type="compositionally biased region" description="Acidic residues" evidence="2">
    <location>
        <begin position="25"/>
        <end position="34"/>
    </location>
</feature>
<keyword evidence="1" id="KW-0175">Coiled coil</keyword>
<evidence type="ECO:0008006" key="5">
    <source>
        <dbReference type="Google" id="ProtNLM"/>
    </source>
</evidence>
<evidence type="ECO:0000256" key="1">
    <source>
        <dbReference type="SAM" id="Coils"/>
    </source>
</evidence>
<comment type="caution">
    <text evidence="3">The sequence shown here is derived from an EMBL/GenBank/DDBJ whole genome shotgun (WGS) entry which is preliminary data.</text>
</comment>